<reference evidence="5" key="1">
    <citation type="journal article" date="2019" name="Environ. Microbiol.">
        <title>Fungal ecological strategies reflected in gene transcription - a case study of two litter decomposers.</title>
        <authorList>
            <person name="Barbi F."/>
            <person name="Kohler A."/>
            <person name="Barry K."/>
            <person name="Baskaran P."/>
            <person name="Daum C."/>
            <person name="Fauchery L."/>
            <person name="Ihrmark K."/>
            <person name="Kuo A."/>
            <person name="LaButti K."/>
            <person name="Lipzen A."/>
            <person name="Morin E."/>
            <person name="Grigoriev I.V."/>
            <person name="Henrissat B."/>
            <person name="Lindahl B."/>
            <person name="Martin F."/>
        </authorList>
    </citation>
    <scope>NUCLEOTIDE SEQUENCE</scope>
    <source>
        <strain evidence="5">JB14</strain>
    </source>
</reference>
<feature type="region of interest" description="Disordered" evidence="3">
    <location>
        <begin position="230"/>
        <end position="257"/>
    </location>
</feature>
<accession>A0A6A4GGC7</accession>
<feature type="compositionally biased region" description="Low complexity" evidence="3">
    <location>
        <begin position="248"/>
        <end position="257"/>
    </location>
</feature>
<dbReference type="EMBL" id="ML770130">
    <property type="protein sequence ID" value="KAE9384520.1"/>
    <property type="molecule type" value="Genomic_DNA"/>
</dbReference>
<dbReference type="InterPro" id="IPR001878">
    <property type="entry name" value="Znf_CCHC"/>
</dbReference>
<name>A0A6A4GGC7_9AGAR</name>
<evidence type="ECO:0000313" key="6">
    <source>
        <dbReference type="Proteomes" id="UP000799118"/>
    </source>
</evidence>
<dbReference type="GO" id="GO:0006397">
    <property type="term" value="P:mRNA processing"/>
    <property type="evidence" value="ECO:0007669"/>
    <property type="project" value="UniProtKB-KW"/>
</dbReference>
<dbReference type="InterPro" id="IPR036875">
    <property type="entry name" value="Znf_CCHC_sf"/>
</dbReference>
<proteinExistence type="predicted"/>
<feature type="region of interest" description="Disordered" evidence="3">
    <location>
        <begin position="1"/>
        <end position="21"/>
    </location>
</feature>
<dbReference type="GO" id="GO:0003676">
    <property type="term" value="F:nucleic acid binding"/>
    <property type="evidence" value="ECO:0007669"/>
    <property type="project" value="InterPro"/>
</dbReference>
<evidence type="ECO:0000256" key="2">
    <source>
        <dbReference type="PROSITE-ProRule" id="PRU00047"/>
    </source>
</evidence>
<keyword evidence="2" id="KW-0479">Metal-binding</keyword>
<feature type="domain" description="CCHC-type" evidence="4">
    <location>
        <begin position="213"/>
        <end position="226"/>
    </location>
</feature>
<evidence type="ECO:0000256" key="1">
    <source>
        <dbReference type="ARBA" id="ARBA00022664"/>
    </source>
</evidence>
<dbReference type="GO" id="GO:0008270">
    <property type="term" value="F:zinc ion binding"/>
    <property type="evidence" value="ECO:0007669"/>
    <property type="project" value="UniProtKB-KW"/>
</dbReference>
<gene>
    <name evidence="5" type="ORF">BT96DRAFT_1097808</name>
</gene>
<keyword evidence="2" id="KW-0863">Zinc-finger</keyword>
<organism evidence="5 6">
    <name type="scientific">Gymnopus androsaceus JB14</name>
    <dbReference type="NCBI Taxonomy" id="1447944"/>
    <lineage>
        <taxon>Eukaryota</taxon>
        <taxon>Fungi</taxon>
        <taxon>Dikarya</taxon>
        <taxon>Basidiomycota</taxon>
        <taxon>Agaricomycotina</taxon>
        <taxon>Agaricomycetes</taxon>
        <taxon>Agaricomycetidae</taxon>
        <taxon>Agaricales</taxon>
        <taxon>Marasmiineae</taxon>
        <taxon>Omphalotaceae</taxon>
        <taxon>Gymnopus</taxon>
    </lineage>
</organism>
<dbReference type="OrthoDB" id="3054003at2759"/>
<keyword evidence="1" id="KW-0507">mRNA processing</keyword>
<dbReference type="SUPFAM" id="SSF57756">
    <property type="entry name" value="Retrovirus zinc finger-like domains"/>
    <property type="match status" value="1"/>
</dbReference>
<evidence type="ECO:0000259" key="4">
    <source>
        <dbReference type="PROSITE" id="PS50158"/>
    </source>
</evidence>
<keyword evidence="6" id="KW-1185">Reference proteome</keyword>
<dbReference type="Proteomes" id="UP000799118">
    <property type="component" value="Unassembled WGS sequence"/>
</dbReference>
<sequence>MSTNPSNVSIPRFPEDNQLDGDRNWRTYKRECILALKARSLLQYVEGKIIQPLQSISQTTQTTTPTQTQIWSSTPLYKEWVARDATATSIIVTNIRDPVGIGVEDDKSSAVIWKFLTDKYEKRDYGGTCNDPQFRLIVIASLPLDWKQDTRNVPGTSSKDAFTFLHSLYLEKQQERESSKRDEKRVKALLASQNTTAAAVEPQRAGRNSDLVCSNCGKRGHTVHRCWAKGGGAEGEGPKNWRVRRPNNNHAANNSNVSNNVNAAAASVAAADPEPSQLFVLSADSMDMSLPW</sequence>
<dbReference type="AlphaFoldDB" id="A0A6A4GGC7"/>
<protein>
    <recommendedName>
        <fullName evidence="4">CCHC-type domain-containing protein</fullName>
    </recommendedName>
</protein>
<keyword evidence="2" id="KW-0862">Zinc</keyword>
<evidence type="ECO:0000313" key="5">
    <source>
        <dbReference type="EMBL" id="KAE9384520.1"/>
    </source>
</evidence>
<evidence type="ECO:0000256" key="3">
    <source>
        <dbReference type="SAM" id="MobiDB-lite"/>
    </source>
</evidence>
<dbReference type="Pfam" id="PF14223">
    <property type="entry name" value="Retrotran_gag_2"/>
    <property type="match status" value="1"/>
</dbReference>
<dbReference type="PROSITE" id="PS50158">
    <property type="entry name" value="ZF_CCHC"/>
    <property type="match status" value="1"/>
</dbReference>